<reference evidence="3 4" key="1">
    <citation type="submission" date="2022-07" db="EMBL/GenBank/DDBJ databases">
        <title>Novel species in genus Aeromicrobium.</title>
        <authorList>
            <person name="Ye L."/>
        </authorList>
    </citation>
    <scope>NUCLEOTIDE SEQUENCE [LARGE SCALE GENOMIC DNA]</scope>
    <source>
        <strain evidence="4">zg-Y50</strain>
    </source>
</reference>
<dbReference type="EMBL" id="CP101990">
    <property type="protein sequence ID" value="UUI68492.1"/>
    <property type="molecule type" value="Genomic_DNA"/>
</dbReference>
<dbReference type="InterPro" id="IPR042001">
    <property type="entry name" value="Sortase_F"/>
</dbReference>
<dbReference type="Proteomes" id="UP001315860">
    <property type="component" value="Chromosome"/>
</dbReference>
<evidence type="ECO:0000313" key="4">
    <source>
        <dbReference type="Proteomes" id="UP001315860"/>
    </source>
</evidence>
<dbReference type="RefSeq" id="WP_232418331.1">
    <property type="nucleotide sequence ID" value="NZ_CP101990.1"/>
</dbReference>
<evidence type="ECO:0000313" key="3">
    <source>
        <dbReference type="EMBL" id="UUI68492.1"/>
    </source>
</evidence>
<organism evidence="3 4">
    <name type="scientific">Aeromicrobium duanguangcaii</name>
    <dbReference type="NCBI Taxonomy" id="2968086"/>
    <lineage>
        <taxon>Bacteria</taxon>
        <taxon>Bacillati</taxon>
        <taxon>Actinomycetota</taxon>
        <taxon>Actinomycetes</taxon>
        <taxon>Propionibacteriales</taxon>
        <taxon>Nocardioidaceae</taxon>
        <taxon>Aeromicrobium</taxon>
    </lineage>
</organism>
<dbReference type="SUPFAM" id="SSF63817">
    <property type="entry name" value="Sortase"/>
    <property type="match status" value="1"/>
</dbReference>
<evidence type="ECO:0000256" key="2">
    <source>
        <dbReference type="SAM" id="MobiDB-lite"/>
    </source>
</evidence>
<keyword evidence="4" id="KW-1185">Reference proteome</keyword>
<accession>A0ABY5KDF1</accession>
<dbReference type="Gene3D" id="2.40.260.10">
    <property type="entry name" value="Sortase"/>
    <property type="match status" value="1"/>
</dbReference>
<proteinExistence type="predicted"/>
<feature type="compositionally biased region" description="Polar residues" evidence="2">
    <location>
        <begin position="44"/>
        <end position="53"/>
    </location>
</feature>
<dbReference type="CDD" id="cd05829">
    <property type="entry name" value="Sortase_F"/>
    <property type="match status" value="1"/>
</dbReference>
<protein>
    <submittedName>
        <fullName evidence="3">Class F sortase</fullName>
    </submittedName>
</protein>
<sequence>MKRSHSTEAPARTRRGLSVMAALALAVSTSGLVSCAVGDRTARQSESPSTASPSPLVEATPDPAEGQPSRLRIPAIDVDATVIPLTLNEGDVLEPPADFTQVGWWAEGALPGSTRGAVVLTAHTVHEGGGAFDDLGKLERGDTVTIRTAAGTVRYCVDDVAEYSQQELRENAPKIFSQTGTSRLAMVTCGWYHLGHYDSNIVVTATPIAT</sequence>
<dbReference type="Pfam" id="PF04203">
    <property type="entry name" value="Sortase"/>
    <property type="match status" value="1"/>
</dbReference>
<evidence type="ECO:0000256" key="1">
    <source>
        <dbReference type="ARBA" id="ARBA00022801"/>
    </source>
</evidence>
<keyword evidence="1" id="KW-0378">Hydrolase</keyword>
<dbReference type="InterPro" id="IPR005754">
    <property type="entry name" value="Sortase"/>
</dbReference>
<dbReference type="InterPro" id="IPR023365">
    <property type="entry name" value="Sortase_dom-sf"/>
</dbReference>
<name>A0ABY5KDF1_9ACTN</name>
<dbReference type="PROSITE" id="PS51257">
    <property type="entry name" value="PROKAR_LIPOPROTEIN"/>
    <property type="match status" value="1"/>
</dbReference>
<feature type="region of interest" description="Disordered" evidence="2">
    <location>
        <begin position="39"/>
        <end position="69"/>
    </location>
</feature>
<gene>
    <name evidence="3" type="ORF">NP095_14975</name>
</gene>